<dbReference type="PhylomeDB" id="B8MIP8"/>
<reference evidence="3" key="1">
    <citation type="journal article" date="2015" name="Genome Announc.">
        <title>Genome sequence of the AIDS-associated pathogen Penicillium marneffei (ATCC18224) and its near taxonomic relative Talaromyces stipitatus (ATCC10500).</title>
        <authorList>
            <person name="Nierman W.C."/>
            <person name="Fedorova-Abrams N.D."/>
            <person name="Andrianopoulos A."/>
        </authorList>
    </citation>
    <scope>NUCLEOTIDE SEQUENCE [LARGE SCALE GENOMIC DNA]</scope>
    <source>
        <strain evidence="3">ATCC 10500 / CBS 375.48 / QM 6759 / NRRL 1006</strain>
    </source>
</reference>
<dbReference type="PRINTS" id="PR01546">
    <property type="entry name" value="YEAST73DUF"/>
</dbReference>
<dbReference type="Gene3D" id="3.60.10.10">
    <property type="entry name" value="Endonuclease/exonuclease/phosphatase"/>
    <property type="match status" value="1"/>
</dbReference>
<dbReference type="eggNOG" id="KOG1075">
    <property type="taxonomic scope" value="Eukaryota"/>
</dbReference>
<organism evidence="2 3">
    <name type="scientific">Talaromyces stipitatus (strain ATCC 10500 / CBS 375.48 / QM 6759 / NRRL 1006)</name>
    <name type="common">Penicillium stipitatum</name>
    <dbReference type="NCBI Taxonomy" id="441959"/>
    <lineage>
        <taxon>Eukaryota</taxon>
        <taxon>Fungi</taxon>
        <taxon>Dikarya</taxon>
        <taxon>Ascomycota</taxon>
        <taxon>Pezizomycotina</taxon>
        <taxon>Eurotiomycetes</taxon>
        <taxon>Eurotiomycetidae</taxon>
        <taxon>Eurotiales</taxon>
        <taxon>Trichocomaceae</taxon>
        <taxon>Talaromyces</taxon>
        <taxon>Talaromyces sect. Talaromyces</taxon>
    </lineage>
</organism>
<dbReference type="HOGENOM" id="CLU_078039_0_0_1"/>
<dbReference type="GO" id="GO:0006623">
    <property type="term" value="P:protein targeting to vacuole"/>
    <property type="evidence" value="ECO:0007669"/>
    <property type="project" value="InterPro"/>
</dbReference>
<gene>
    <name evidence="2" type="ORF">TSTA_049980</name>
</gene>
<dbReference type="GO" id="GO:0003824">
    <property type="term" value="F:catalytic activity"/>
    <property type="evidence" value="ECO:0007669"/>
    <property type="project" value="InterPro"/>
</dbReference>
<evidence type="ECO:0000313" key="2">
    <source>
        <dbReference type="EMBL" id="EED15560.1"/>
    </source>
</evidence>
<dbReference type="InterPro" id="IPR005135">
    <property type="entry name" value="Endo/exonuclease/phosphatase"/>
</dbReference>
<dbReference type="Proteomes" id="UP000001745">
    <property type="component" value="Unassembled WGS sequence"/>
</dbReference>
<dbReference type="Pfam" id="PF14529">
    <property type="entry name" value="Exo_endo_phos_2"/>
    <property type="match status" value="1"/>
</dbReference>
<accession>B8MIP8</accession>
<dbReference type="InterPro" id="IPR004353">
    <property type="entry name" value="Mon1"/>
</dbReference>
<proteinExistence type="predicted"/>
<dbReference type="OrthoDB" id="4226558at2759"/>
<name>B8MIP8_TALSN</name>
<dbReference type="AlphaFoldDB" id="B8MIP8"/>
<dbReference type="RefSeq" id="XP_002485513.1">
    <property type="nucleotide sequence ID" value="XM_002485468.1"/>
</dbReference>
<evidence type="ECO:0000259" key="1">
    <source>
        <dbReference type="Pfam" id="PF14529"/>
    </source>
</evidence>
<dbReference type="InParanoid" id="B8MIP8"/>
<evidence type="ECO:0000313" key="3">
    <source>
        <dbReference type="Proteomes" id="UP000001745"/>
    </source>
</evidence>
<dbReference type="GeneID" id="8108762"/>
<dbReference type="EMBL" id="EQ962657">
    <property type="protein sequence ID" value="EED15560.1"/>
    <property type="molecule type" value="Genomic_DNA"/>
</dbReference>
<dbReference type="STRING" id="441959.B8MIP8"/>
<dbReference type="InterPro" id="IPR036691">
    <property type="entry name" value="Endo/exonu/phosph_ase_sf"/>
</dbReference>
<sequence>MEDSRLGIPVAFPDLIATILQLPDRVVLVVSVYVEGNSEEALTSTIRLLRSLVADIQGRGGTQTDMLIIGDFNKHDQLWGGDKISSARQGEADNLIDYMSENSLHSLLPRGTKTCTSINRASRRDDHSAIETEFDISVPDRPVNERLLLKNAPWVEIRSRVASNLQVVPLGGSVQEQMDRLITVITKAVLELTLKAKPSLYVKRWWTTDLI</sequence>
<dbReference type="VEuPathDB" id="FungiDB:TSTA_049980"/>
<feature type="domain" description="Endonuclease/exonuclease/phosphatase" evidence="1">
    <location>
        <begin position="28"/>
        <end position="120"/>
    </location>
</feature>
<keyword evidence="3" id="KW-1185">Reference proteome</keyword>
<dbReference type="SUPFAM" id="SSF56219">
    <property type="entry name" value="DNase I-like"/>
    <property type="match status" value="1"/>
</dbReference>
<protein>
    <recommendedName>
        <fullName evidence="1">Endonuclease/exonuclease/phosphatase domain-containing protein</fullName>
    </recommendedName>
</protein>